<dbReference type="SUPFAM" id="SSF47676">
    <property type="entry name" value="Conserved domain common to transcription factors TFIIS, elongin A, CRSP70"/>
    <property type="match status" value="1"/>
</dbReference>
<accession>A0AAV7EAB9</accession>
<evidence type="ECO:0000256" key="1">
    <source>
        <dbReference type="ARBA" id="ARBA00004123"/>
    </source>
</evidence>
<dbReference type="EMBL" id="JAINDJ010000006">
    <property type="protein sequence ID" value="KAG9444791.1"/>
    <property type="molecule type" value="Genomic_DNA"/>
</dbReference>
<feature type="compositionally biased region" description="Polar residues" evidence="4">
    <location>
        <begin position="1035"/>
        <end position="1067"/>
    </location>
</feature>
<dbReference type="SUPFAM" id="SSF46689">
    <property type="entry name" value="Homeodomain-like"/>
    <property type="match status" value="1"/>
</dbReference>
<name>A0AAV7EAB9_ARIFI</name>
<feature type="region of interest" description="Disordered" evidence="4">
    <location>
        <begin position="838"/>
        <end position="878"/>
    </location>
</feature>
<evidence type="ECO:0000256" key="3">
    <source>
        <dbReference type="PROSITE-ProRule" id="PRU00108"/>
    </source>
</evidence>
<dbReference type="AlphaFoldDB" id="A0AAV7EAB9"/>
<dbReference type="PANTHER" id="PTHR33400:SF6">
    <property type="entry name" value="HOMEOBOX PROTEIN LUMINIDEPENDENS"/>
    <property type="match status" value="1"/>
</dbReference>
<dbReference type="Proteomes" id="UP000825729">
    <property type="component" value="Unassembled WGS sequence"/>
</dbReference>
<dbReference type="InterPro" id="IPR009057">
    <property type="entry name" value="Homeodomain-like_sf"/>
</dbReference>
<feature type="DNA-binding region" description="Homeobox" evidence="3">
    <location>
        <begin position="72"/>
        <end position="131"/>
    </location>
</feature>
<keyword evidence="3" id="KW-0539">Nucleus</keyword>
<protein>
    <recommendedName>
        <fullName evidence="5">Homeobox domain-containing protein</fullName>
    </recommendedName>
</protein>
<evidence type="ECO:0000313" key="6">
    <source>
        <dbReference type="EMBL" id="KAG9444791.1"/>
    </source>
</evidence>
<reference evidence="6 7" key="1">
    <citation type="submission" date="2021-07" db="EMBL/GenBank/DDBJ databases">
        <title>The Aristolochia fimbriata genome: insights into angiosperm evolution, floral development and chemical biosynthesis.</title>
        <authorList>
            <person name="Jiao Y."/>
        </authorList>
    </citation>
    <scope>NUCLEOTIDE SEQUENCE [LARGE SCALE GENOMIC DNA]</scope>
    <source>
        <strain evidence="6">IBCAS-2021</strain>
        <tissue evidence="6">Leaf</tissue>
    </source>
</reference>
<evidence type="ECO:0000313" key="7">
    <source>
        <dbReference type="Proteomes" id="UP000825729"/>
    </source>
</evidence>
<feature type="compositionally biased region" description="Basic and acidic residues" evidence="4">
    <location>
        <begin position="700"/>
        <end position="717"/>
    </location>
</feature>
<feature type="region of interest" description="Disordered" evidence="4">
    <location>
        <begin position="1103"/>
        <end position="1175"/>
    </location>
</feature>
<feature type="compositionally biased region" description="Basic and acidic residues" evidence="4">
    <location>
        <begin position="1124"/>
        <end position="1149"/>
    </location>
</feature>
<feature type="region of interest" description="Disordered" evidence="4">
    <location>
        <begin position="692"/>
        <end position="785"/>
    </location>
</feature>
<dbReference type="GO" id="GO:0005634">
    <property type="term" value="C:nucleus"/>
    <property type="evidence" value="ECO:0007669"/>
    <property type="project" value="UniProtKB-SubCell"/>
</dbReference>
<dbReference type="InterPro" id="IPR001356">
    <property type="entry name" value="HD"/>
</dbReference>
<comment type="caution">
    <text evidence="6">The sequence shown here is derived from an EMBL/GenBank/DDBJ whole genome shotgun (WGS) entry which is preliminary data.</text>
</comment>
<evidence type="ECO:0000259" key="5">
    <source>
        <dbReference type="PROSITE" id="PS50071"/>
    </source>
</evidence>
<feature type="region of interest" description="Disordered" evidence="4">
    <location>
        <begin position="422"/>
        <end position="491"/>
    </location>
</feature>
<comment type="subcellular location">
    <subcellularLocation>
        <location evidence="1 3">Nucleus</location>
    </subcellularLocation>
</comment>
<gene>
    <name evidence="6" type="ORF">H6P81_016131</name>
</gene>
<dbReference type="GO" id="GO:0003677">
    <property type="term" value="F:DNA binding"/>
    <property type="evidence" value="ECO:0007669"/>
    <property type="project" value="UniProtKB-UniRule"/>
</dbReference>
<dbReference type="SMART" id="SM00389">
    <property type="entry name" value="HOX"/>
    <property type="match status" value="1"/>
</dbReference>
<dbReference type="GO" id="GO:0010228">
    <property type="term" value="P:vegetative to reproductive phase transition of meristem"/>
    <property type="evidence" value="ECO:0007669"/>
    <property type="project" value="TreeGrafter"/>
</dbReference>
<dbReference type="Gene3D" id="1.10.10.60">
    <property type="entry name" value="Homeodomain-like"/>
    <property type="match status" value="1"/>
</dbReference>
<proteinExistence type="predicted"/>
<feature type="compositionally biased region" description="Pro residues" evidence="4">
    <location>
        <begin position="853"/>
        <end position="875"/>
    </location>
</feature>
<organism evidence="6 7">
    <name type="scientific">Aristolochia fimbriata</name>
    <name type="common">White veined hardy Dutchman's pipe vine</name>
    <dbReference type="NCBI Taxonomy" id="158543"/>
    <lineage>
        <taxon>Eukaryota</taxon>
        <taxon>Viridiplantae</taxon>
        <taxon>Streptophyta</taxon>
        <taxon>Embryophyta</taxon>
        <taxon>Tracheophyta</taxon>
        <taxon>Spermatophyta</taxon>
        <taxon>Magnoliopsida</taxon>
        <taxon>Magnoliidae</taxon>
        <taxon>Piperales</taxon>
        <taxon>Aristolochiaceae</taxon>
        <taxon>Aristolochia</taxon>
    </lineage>
</organism>
<keyword evidence="7" id="KW-1185">Reference proteome</keyword>
<evidence type="ECO:0000256" key="2">
    <source>
        <dbReference type="ARBA" id="ARBA00023125"/>
    </source>
</evidence>
<feature type="domain" description="Homeobox" evidence="5">
    <location>
        <begin position="70"/>
        <end position="130"/>
    </location>
</feature>
<feature type="compositionally biased region" description="Acidic residues" evidence="4">
    <location>
        <begin position="734"/>
        <end position="743"/>
    </location>
</feature>
<dbReference type="PROSITE" id="PS50071">
    <property type="entry name" value="HOMEOBOX_2"/>
    <property type="match status" value="1"/>
</dbReference>
<dbReference type="InterPro" id="IPR035441">
    <property type="entry name" value="TFIIS/LEDGF_dom_sf"/>
</dbReference>
<evidence type="ECO:0000256" key="4">
    <source>
        <dbReference type="SAM" id="MobiDB-lite"/>
    </source>
</evidence>
<dbReference type="PANTHER" id="PTHR33400">
    <property type="entry name" value="ZINC FINGER CCCH DOMAIN-CONTAINING PROTEIN 6-RELATED"/>
    <property type="match status" value="1"/>
</dbReference>
<feature type="region of interest" description="Disordered" evidence="4">
    <location>
        <begin position="1035"/>
        <end position="1084"/>
    </location>
</feature>
<keyword evidence="2 3" id="KW-0238">DNA-binding</keyword>
<keyword evidence="3" id="KW-0371">Homeobox</keyword>
<sequence length="1175" mass="129281">MNIPMENSSASAMELDIGRSVESFHHFLESQRDLFRSQIDQLEKIVVTQCKLTGVNPLSQEMAAGALSIKIGKRPRDLLNPKAVKYMQSVFSIKDTISKKETREISALCGVTVTQVREFFASQRSRVRKSVRLSREKAIRVSSCKMSDDGSCLKSECEASIGHEPSLNAGHENVKDAETSLNSDNKIVRVAETTSNSDDKIFKVAETTLNLDHKIIKDAEASLNSESKNVKDTNTCSTSQEETIPGLDSSEKNFVENILSSMRKEETFSGQVKLLQWILRIRNSAVLNCFLAKGGVMILAKWLSEAALEEQTTVLLVILKVLCCLPLHKALPAQMSAILQTVNRLRFYRTSDISNRAKVLLSRWSKLFVRSQTMKKLSPAYSHADAQKEIIQNQRISEFLGDNSWQSKLEIPELLSLTENCSESSRTPENAAVKLLPPPVPDSNKKSARNITSSNNKERRKVQLVEHPSRNVARSGPASKIAPVKQSRPMSADDIQKAKMRAIFMQSKYGKSGESSKVTNQQKIENSKISSDIPECPKIYSSQANNEPLDSKTTVMGKQQDLKPAPIIASHQALPATEHIMDLKSNVIPQQADIKSNASQEDTVLHPTCTENIDMKPSVDPQEREFEPTVNLQSPELKLRSVLQEPNSKSCMPCEVPDLMLHSGLQEKPLWERLKNVQIPWRMPPEMGVKPEWSLGAGENSKEVEVQTERIRREKETVYQSNQDIPSDPKEPWDVEMDYDDSLTPEIPTEQPPEGQSEAAPGDTPSDITSNGIPDMVSATAGTNKSPEPDLELLAVLLKNPDLVFALTSGQGTNISNGQVVQVLDMLKASGLSGSVNGLPVNGAEQEKSMSSPNPPTPLSLPSPTPVSLPSPTPDPTRWSADSAFTSKAPAMARIPQQAVPGGSSALTPVPSLAASMPNALPHRIPTVQPPVSFASVPERSAPTSSIPAQSPVSVAPWKEAQTLVPTAYQEASMPTRHLPALNSLTQNAPSTLQQFSAQRVGSANHGRTGVSLGTNHSPMDRPGTTYLLPSMASTAPRTQQPFPEPMSSYSPQYTPWSRNYQHTSTLESSPPEPSYGSRRPNGFISNRASNAHFVANQNNYSSAYSTVQPPGEPVLETWSPERGNSRARHDGSFSSRRDSGWSNDRTEWPRQGSQAQQWGGRAVNKRWNDRDRRY</sequence>